<dbReference type="RefSeq" id="WP_062188438.1">
    <property type="nucleotide sequence ID" value="NZ_CP053675.1"/>
</dbReference>
<dbReference type="PATRIC" id="fig|1789004.3.peg.2123"/>
<organism evidence="1 3">
    <name type="scientific">Ferrovum myxofaciens</name>
    <dbReference type="NCBI Taxonomy" id="416213"/>
    <lineage>
        <taxon>Bacteria</taxon>
        <taxon>Pseudomonadati</taxon>
        <taxon>Pseudomonadota</taxon>
        <taxon>Betaproteobacteria</taxon>
        <taxon>Ferrovales</taxon>
        <taxon>Ferrovaceae</taxon>
        <taxon>Ferrovum</taxon>
    </lineage>
</organism>
<evidence type="ECO:0000313" key="1">
    <source>
        <dbReference type="EMBL" id="KXW57411.1"/>
    </source>
</evidence>
<dbReference type="AlphaFoldDB" id="A0A8F3E0F8"/>
<dbReference type="EMBL" id="LRRD01000062">
    <property type="protein sequence ID" value="KXW57411.1"/>
    <property type="molecule type" value="Genomic_DNA"/>
</dbReference>
<protein>
    <submittedName>
        <fullName evidence="1">Uncharacterized protein</fullName>
    </submittedName>
</protein>
<dbReference type="Proteomes" id="UP000683551">
    <property type="component" value="Chromosome"/>
</dbReference>
<name>A0A8F3E0F8_9PROT</name>
<evidence type="ECO:0000313" key="2">
    <source>
        <dbReference type="EMBL" id="QWY78431.1"/>
    </source>
</evidence>
<reference evidence="2" key="2">
    <citation type="submission" date="2021-02" db="EMBL/GenBank/DDBJ databases">
        <title>Comparative genomics of Ferrovum myxofaciens strains, predominant extremophile bacteria forming large biofilm stalactites in acid mine ecosystems.</title>
        <authorList>
            <person name="Burkartova K."/>
            <person name="Ridl J."/>
            <person name="Pajer P."/>
            <person name="Falteisek L."/>
        </authorList>
    </citation>
    <scope>NUCLEOTIDE SEQUENCE</scope>
    <source>
        <strain evidence="2">MI1III</strain>
    </source>
</reference>
<keyword evidence="3" id="KW-1185">Reference proteome</keyword>
<evidence type="ECO:0000313" key="3">
    <source>
        <dbReference type="Proteomes" id="UP000075653"/>
    </source>
</evidence>
<sequence>MRHAIPVYDKKEVAMQRISDGVTRGYPLYCDGSISAEKLPRLVDKFRINYQVDADKNSRAYRQRKGLGNAKLILWKKFDDLVLWWLFVSENGEHAARDLETLKNARKDRVRCDDFELVLLTKKDAPKPRMTWRYTSTKYNEHREAIIAAVRSRSPASMSRTIALAFFGQGCGFYGARSQIGKLASLYRAEVVRASLKTAPTLPAKLRYVRRLRG</sequence>
<reference evidence="1 3" key="1">
    <citation type="submission" date="2016-01" db="EMBL/GenBank/DDBJ databases">
        <title>Genome sequence of the acidophilic iron oxidising Ferrovum strain Z-31.</title>
        <authorList>
            <person name="Poehlein A."/>
            <person name="Ullrich S.R."/>
            <person name="Schloemann M."/>
            <person name="Muehling M."/>
            <person name="Daniel R."/>
        </authorList>
    </citation>
    <scope>NUCLEOTIDE SEQUENCE [LARGE SCALE GENOMIC DNA]</scope>
    <source>
        <strain evidence="1 3">Z-31</strain>
    </source>
</reference>
<accession>A0A8F3E0F8</accession>
<accession>A0A149VVZ9</accession>
<proteinExistence type="predicted"/>
<dbReference type="GeneID" id="301709163"/>
<gene>
    <name evidence="1" type="ORF">FEMY_20520</name>
    <name evidence="2" type="ORF">JZL65_04990</name>
</gene>
<dbReference type="EMBL" id="CP071137">
    <property type="protein sequence ID" value="QWY78431.1"/>
    <property type="molecule type" value="Genomic_DNA"/>
</dbReference>
<dbReference type="Proteomes" id="UP000075653">
    <property type="component" value="Unassembled WGS sequence"/>
</dbReference>